<reference evidence="3" key="1">
    <citation type="submission" date="2023-05" db="EMBL/GenBank/DDBJ databases">
        <authorList>
            <person name="Stuckert A."/>
        </authorList>
    </citation>
    <scope>NUCLEOTIDE SEQUENCE</scope>
</reference>
<gene>
    <name evidence="3" type="ORF">SPARVUS_LOCUS8914353</name>
</gene>
<protein>
    <submittedName>
        <fullName evidence="3">Uncharacterized protein</fullName>
    </submittedName>
</protein>
<organism evidence="3 4">
    <name type="scientific">Staurois parvus</name>
    <dbReference type="NCBI Taxonomy" id="386267"/>
    <lineage>
        <taxon>Eukaryota</taxon>
        <taxon>Metazoa</taxon>
        <taxon>Chordata</taxon>
        <taxon>Craniata</taxon>
        <taxon>Vertebrata</taxon>
        <taxon>Euteleostomi</taxon>
        <taxon>Amphibia</taxon>
        <taxon>Batrachia</taxon>
        <taxon>Anura</taxon>
        <taxon>Neobatrachia</taxon>
        <taxon>Ranoidea</taxon>
        <taxon>Ranidae</taxon>
        <taxon>Staurois</taxon>
    </lineage>
</organism>
<feature type="coiled-coil region" evidence="1">
    <location>
        <begin position="5"/>
        <end position="74"/>
    </location>
</feature>
<name>A0ABN9E4C9_9NEOB</name>
<dbReference type="Proteomes" id="UP001162483">
    <property type="component" value="Unassembled WGS sequence"/>
</dbReference>
<accession>A0ABN9E4C9</accession>
<keyword evidence="4" id="KW-1185">Reference proteome</keyword>
<keyword evidence="1" id="KW-0175">Coiled coil</keyword>
<evidence type="ECO:0000313" key="4">
    <source>
        <dbReference type="Proteomes" id="UP001162483"/>
    </source>
</evidence>
<evidence type="ECO:0000256" key="1">
    <source>
        <dbReference type="SAM" id="Coils"/>
    </source>
</evidence>
<comment type="caution">
    <text evidence="3">The sequence shown here is derived from an EMBL/GenBank/DDBJ whole genome shotgun (WGS) entry which is preliminary data.</text>
</comment>
<feature type="region of interest" description="Disordered" evidence="2">
    <location>
        <begin position="197"/>
        <end position="262"/>
    </location>
</feature>
<feature type="compositionally biased region" description="Polar residues" evidence="2">
    <location>
        <begin position="197"/>
        <end position="210"/>
    </location>
</feature>
<dbReference type="EMBL" id="CATNWA010014994">
    <property type="protein sequence ID" value="CAI9578328.1"/>
    <property type="molecule type" value="Genomic_DNA"/>
</dbReference>
<feature type="compositionally biased region" description="Basic and acidic residues" evidence="2">
    <location>
        <begin position="248"/>
        <end position="262"/>
    </location>
</feature>
<proteinExistence type="predicted"/>
<evidence type="ECO:0000256" key="2">
    <source>
        <dbReference type="SAM" id="MobiDB-lite"/>
    </source>
</evidence>
<sequence length="262" mass="30044">MKDVIDLKNIEVQQLISVHNELERELHNLRSTQKVTKSENEKLKRTNQDLEYDLEKIRDQLSEAQGCLSDMKQKMIQIEAEKEVTDCKDSMDISSAQFYQIFFQDPTLKDQHKEHEPEASDPQESAEHLQNISNYTDDFKTSRSRVISIEEDPMPEYLLKDYTHPEESIEEEKATLEFTITQLLAQKEELASADSFLSHSTGDTSPTLKYSSFPVLKSPGHVDKEEQKGIQPKSSTLKKGTLPGDVPEDIKHHSEHNNGKTD</sequence>
<feature type="non-terminal residue" evidence="3">
    <location>
        <position position="262"/>
    </location>
</feature>
<evidence type="ECO:0000313" key="3">
    <source>
        <dbReference type="EMBL" id="CAI9578328.1"/>
    </source>
</evidence>